<protein>
    <submittedName>
        <fullName evidence="7">Threonine/homoserine/homoserine lactone efflux protein</fullName>
    </submittedName>
</protein>
<evidence type="ECO:0000256" key="2">
    <source>
        <dbReference type="ARBA" id="ARBA00022475"/>
    </source>
</evidence>
<dbReference type="Pfam" id="PF01810">
    <property type="entry name" value="LysE"/>
    <property type="match status" value="1"/>
</dbReference>
<feature type="transmembrane region" description="Helical" evidence="6">
    <location>
        <begin position="41"/>
        <end position="66"/>
    </location>
</feature>
<comment type="subcellular location">
    <subcellularLocation>
        <location evidence="1">Cell membrane</location>
        <topology evidence="1">Multi-pass membrane protein</topology>
    </subcellularLocation>
</comment>
<dbReference type="OrthoDB" id="9804822at2"/>
<dbReference type="PIRSF" id="PIRSF006324">
    <property type="entry name" value="LeuE"/>
    <property type="match status" value="1"/>
</dbReference>
<dbReference type="RefSeq" id="WP_089689174.1">
    <property type="nucleotide sequence ID" value="NZ_FNES01000030.1"/>
</dbReference>
<dbReference type="InterPro" id="IPR001123">
    <property type="entry name" value="LeuE-type"/>
</dbReference>
<keyword evidence="5 6" id="KW-0472">Membrane</keyword>
<gene>
    <name evidence="7" type="ORF">SAMN04487954_1305</name>
</gene>
<evidence type="ECO:0000256" key="3">
    <source>
        <dbReference type="ARBA" id="ARBA00022692"/>
    </source>
</evidence>
<dbReference type="Proteomes" id="UP000198525">
    <property type="component" value="Unassembled WGS sequence"/>
</dbReference>
<feature type="transmembrane region" description="Helical" evidence="6">
    <location>
        <begin position="6"/>
        <end position="29"/>
    </location>
</feature>
<evidence type="ECO:0000313" key="7">
    <source>
        <dbReference type="EMBL" id="SDK76344.1"/>
    </source>
</evidence>
<dbReference type="GO" id="GO:0015171">
    <property type="term" value="F:amino acid transmembrane transporter activity"/>
    <property type="evidence" value="ECO:0007669"/>
    <property type="project" value="TreeGrafter"/>
</dbReference>
<evidence type="ECO:0000256" key="5">
    <source>
        <dbReference type="ARBA" id="ARBA00023136"/>
    </source>
</evidence>
<dbReference type="AlphaFoldDB" id="A0A1G9EJP4"/>
<dbReference type="EMBL" id="FNES01000030">
    <property type="protein sequence ID" value="SDK76344.1"/>
    <property type="molecule type" value="Genomic_DNA"/>
</dbReference>
<accession>A0A1G9EJP4</accession>
<feature type="transmembrane region" description="Helical" evidence="6">
    <location>
        <begin position="148"/>
        <end position="176"/>
    </location>
</feature>
<dbReference type="PANTHER" id="PTHR30086">
    <property type="entry name" value="ARGININE EXPORTER PROTEIN ARGO"/>
    <property type="match status" value="1"/>
</dbReference>
<dbReference type="GO" id="GO:0005886">
    <property type="term" value="C:plasma membrane"/>
    <property type="evidence" value="ECO:0007669"/>
    <property type="project" value="UniProtKB-SubCell"/>
</dbReference>
<feature type="transmembrane region" description="Helical" evidence="6">
    <location>
        <begin position="72"/>
        <end position="94"/>
    </location>
</feature>
<evidence type="ECO:0000256" key="6">
    <source>
        <dbReference type="SAM" id="Phobius"/>
    </source>
</evidence>
<keyword evidence="2" id="KW-1003">Cell membrane</keyword>
<feature type="transmembrane region" description="Helical" evidence="6">
    <location>
        <begin position="188"/>
        <end position="206"/>
    </location>
</feature>
<keyword evidence="3 6" id="KW-0812">Transmembrane</keyword>
<proteinExistence type="predicted"/>
<dbReference type="PANTHER" id="PTHR30086:SF20">
    <property type="entry name" value="ARGININE EXPORTER PROTEIN ARGO-RELATED"/>
    <property type="match status" value="1"/>
</dbReference>
<keyword evidence="8" id="KW-1185">Reference proteome</keyword>
<evidence type="ECO:0000256" key="4">
    <source>
        <dbReference type="ARBA" id="ARBA00022989"/>
    </source>
</evidence>
<sequence>MDATTALLSFSVAAALLTITPGLDTALVVRTAAVEGARRAMLAGAGVVTGVLAWGVMAALGVGAVLAVSQLAYHLVQVAGAAYLIWLSLGMLRSAFRRQRETVAEAGEWPRAPNWFLRGVMTNLLNPKVGVFYVSFLPQFLPEGVPVVSFSLLLAGIHAAMGLVFFTAITAATMPFLRALSGPRLSRALDGITGAVLILFALRLLVERRVA</sequence>
<reference evidence="7 8" key="1">
    <citation type="submission" date="2016-10" db="EMBL/GenBank/DDBJ databases">
        <authorList>
            <person name="de Groot N.N."/>
        </authorList>
    </citation>
    <scope>NUCLEOTIDE SEQUENCE [LARGE SCALE GENOMIC DNA]</scope>
    <source>
        <strain evidence="7 8">CGMCC 1.6133</strain>
    </source>
</reference>
<dbReference type="STRING" id="376427.SAMN04487954_1305"/>
<keyword evidence="4 6" id="KW-1133">Transmembrane helix</keyword>
<organism evidence="7 8">
    <name type="scientific">Billgrantia gudaonensis</name>
    <dbReference type="NCBI Taxonomy" id="376427"/>
    <lineage>
        <taxon>Bacteria</taxon>
        <taxon>Pseudomonadati</taxon>
        <taxon>Pseudomonadota</taxon>
        <taxon>Gammaproteobacteria</taxon>
        <taxon>Oceanospirillales</taxon>
        <taxon>Halomonadaceae</taxon>
        <taxon>Billgrantia</taxon>
    </lineage>
</organism>
<name>A0A1G9EJP4_9GAMM</name>
<evidence type="ECO:0000256" key="1">
    <source>
        <dbReference type="ARBA" id="ARBA00004651"/>
    </source>
</evidence>
<feature type="transmembrane region" description="Helical" evidence="6">
    <location>
        <begin position="115"/>
        <end position="136"/>
    </location>
</feature>
<evidence type="ECO:0000313" key="8">
    <source>
        <dbReference type="Proteomes" id="UP000198525"/>
    </source>
</evidence>